<feature type="compositionally biased region" description="Basic and acidic residues" evidence="4">
    <location>
        <begin position="1931"/>
        <end position="1945"/>
    </location>
</feature>
<evidence type="ECO:0000313" key="5">
    <source>
        <dbReference type="EMBL" id="KAJ1735590.1"/>
    </source>
</evidence>
<reference evidence="5" key="1">
    <citation type="submission" date="2022-07" db="EMBL/GenBank/DDBJ databases">
        <title>Phylogenomic reconstructions and comparative analyses of Kickxellomycotina fungi.</title>
        <authorList>
            <person name="Reynolds N.K."/>
            <person name="Stajich J.E."/>
            <person name="Barry K."/>
            <person name="Grigoriev I.V."/>
            <person name="Crous P."/>
            <person name="Smith M.E."/>
        </authorList>
    </citation>
    <scope>NUCLEOTIDE SEQUENCE</scope>
    <source>
        <strain evidence="5">BCRC 34381</strain>
    </source>
</reference>
<evidence type="ECO:0000256" key="3">
    <source>
        <dbReference type="ARBA" id="ARBA00023242"/>
    </source>
</evidence>
<keyword evidence="6" id="KW-1185">Reference proteome</keyword>
<comment type="similarity">
    <text evidence="2">Belongs to the HIR3 family.</text>
</comment>
<sequence length="1945" mass="206213">MPVFTSINPPPDPRAEAGGNAEQAAPTARIEEEVRELIQGYQAALCQWQKGLCKEAYAGFARLAERELLSHSQERHIESECNAYCQEYGGVSISRLRALVLANVGLVQLAVEAGGQRRWPLGGLDFDGRGLLGTDADRCEEAAVGAALARLTAALAFDQANTAHRLVAGQCAMALGHYDVAVSVLGSAAHAERRRGPLTWWCVRAAVQAALMRGDVDLATGIVEGASRWSRSASKELLELLAGLVVVPARSCAPAVLRLPFPAAVHVPSAAAAASAADPPPALAVRASGNAVSIAALGEELVAYYRQCAAGTLGVGAAGILRSVPLEVSAEAAEDPAAAAQDGEALAADTGVPAKSDDSDADAGQGDCHPEPAAECLSHTDLDDAGSGLDCPAGHSTFGAAKRHASSSGDEMPAKRRSTRQARDAALDWLSAIGAATGQTSTTTFSRCAALAEAASRQLRPGQKHKYQRHTQSTPNSSTLADWNLATHSRGSKPPGADALLATIQSTASLSAKYSSSLTAHLGWQHCGLGESTLATVGSPPLLSLSVPECRALFDGNSGVFDLLLRYINVVLEAFYAAPLAFLESARLKLAVLAAVQVVHEMLLDWAKRGLSADGSADDLRQGIRCGTLIILLLADSSARGAPCQQLNSSMRADWVSAVDDAIGRLGHRDSDPCISQYRIAKSWTDYEAAVASNNIRQAAASAARCMRALQRCSGNPESALVARCSLSAEPVTLEVVKQRRAHLEFFSQLGTAAELARTNERRAIALLNTFAEPFAKDVAASLAFPQQVAAARLLAVLCRRQAMQAEEARAVLYELHLYLSRLLVRPADAAQPSRLALVRCVECLQAVSSMAAAGPSVDQYLESPESRAPMLRLVGQLVPMALALANHFEANPPAMERPATSPEATFVGLALWLVSWLAAQPALGIPAQSPTSSPADPASPSAASDCKDQPGDGSQSPATRSECSDDAGALGSHARFFSDVHSLLGERGLCTAADGALLKHVLLECRKRLDRDSDSLAHWRVAGSCLRCLFDIKLHNSGAERHPSAHVEMNHQSADAAYLLVESELLDTLRSRKGAGLRSDLKAVVDKAGGALASIDIAEHPRLSMNMDAIDDYLDGATMPTFTQLEQALYSDDNSCALRVCCIPLRDAGGDADIPAACLSLPFVRATMQHDLLLSRMRSGLTRAIEEYDEIIEDYQLNVSLHPASAEAWYHLGQAHSDLADELLLGTASEILERKHDIATLLRSALSCALQAKQLLAPPSAPASAGPYRRHGTRDGSGGGCGSSRLGDGNGDGGGDGDSSTSGGDSDSSDANSDQALRRLHVHVYSFVGRLLYRIAARPFPMLALEILPSNMLAADDAQEGEQTWDVGTWGPNSERANTLSQSLARRYCTPPPRRRVYALAHEMLLRASRLEPGNWRWAYMLGKVVGKLNSSPLAACALYLKAFHLAAAPAPSPPSAGSLPEGAVEALYKLLSLLTKLVGSQQADGATAQRFLDALPFSTAGASVAAAAAGGSGQPEDGLPAAPGPGIAPPLVAIRSILEQVCASDKRRWHHRAAFLLAWMDHRVFADPERAKHTLLGLVQTRSAGKQLASFYKTEFEAPGKHYLYLEKYLRLYIATLVATLDVSAIHALARKLQRTSDMLYDAPDMLRRASTAELAILQGMVRGLNCPRLAADGAGKNQVVMQASLDPGNATKARAMFRHCRLNRTQFNYARDFARENIALLTSVHQRIRAALAAAEAAPPEAAALPPGAAPLKDELARVDREVAGYLDTANKAVVLFGHLLDHKKHADDPELLSQLNDGIADVYVLVLSAYGQSRCVAHAPHPHEHAAGTPADICRQATELLAQAPRPAQPGDPFWQCVIFDEARHDSSQQYRLLDPLLEFQVNKLLDSVRDAQTRPGGSQAVSAGGLPGPNSGAGQDTQAASAAGADRPHAAQELVVDRIS</sequence>
<comment type="caution">
    <text evidence="5">The sequence shown here is derived from an EMBL/GenBank/DDBJ whole genome shotgun (WGS) entry which is preliminary data.</text>
</comment>
<feature type="region of interest" description="Disordered" evidence="4">
    <location>
        <begin position="349"/>
        <end position="381"/>
    </location>
</feature>
<feature type="region of interest" description="Disordered" evidence="4">
    <location>
        <begin position="927"/>
        <end position="967"/>
    </location>
</feature>
<evidence type="ECO:0000256" key="1">
    <source>
        <dbReference type="ARBA" id="ARBA00004123"/>
    </source>
</evidence>
<feature type="compositionally biased region" description="Low complexity" evidence="4">
    <location>
        <begin position="1299"/>
        <end position="1314"/>
    </location>
</feature>
<gene>
    <name evidence="5" type="primary">HIR3</name>
    <name evidence="5" type="ORF">LPJ61_000467</name>
</gene>
<protein>
    <submittedName>
        <fullName evidence="5">Histone transcription regulator 3</fullName>
    </submittedName>
</protein>
<organism evidence="5 6">
    <name type="scientific">Coemansia biformis</name>
    <dbReference type="NCBI Taxonomy" id="1286918"/>
    <lineage>
        <taxon>Eukaryota</taxon>
        <taxon>Fungi</taxon>
        <taxon>Fungi incertae sedis</taxon>
        <taxon>Zoopagomycota</taxon>
        <taxon>Kickxellomycotina</taxon>
        <taxon>Kickxellomycetes</taxon>
        <taxon>Kickxellales</taxon>
        <taxon>Kickxellaceae</taxon>
        <taxon>Coemansia</taxon>
    </lineage>
</organism>
<dbReference type="InterPro" id="IPR033053">
    <property type="entry name" value="Hir3/CABIN1"/>
</dbReference>
<feature type="region of interest" description="Disordered" evidence="4">
    <location>
        <begin position="399"/>
        <end position="421"/>
    </location>
</feature>
<feature type="region of interest" description="Disordered" evidence="4">
    <location>
        <begin position="456"/>
        <end position="480"/>
    </location>
</feature>
<feature type="compositionally biased region" description="Basic and acidic residues" evidence="4">
    <location>
        <begin position="368"/>
        <end position="381"/>
    </location>
</feature>
<dbReference type="GO" id="GO:0000417">
    <property type="term" value="C:HIR complex"/>
    <property type="evidence" value="ECO:0007669"/>
    <property type="project" value="TreeGrafter"/>
</dbReference>
<feature type="region of interest" description="Disordered" evidence="4">
    <location>
        <begin position="1259"/>
        <end position="1314"/>
    </location>
</feature>
<feature type="compositionally biased region" description="Low complexity" evidence="4">
    <location>
        <begin position="927"/>
        <end position="945"/>
    </location>
</feature>
<evidence type="ECO:0000256" key="2">
    <source>
        <dbReference type="ARBA" id="ARBA00007335"/>
    </source>
</evidence>
<dbReference type="EMBL" id="JANBOI010000019">
    <property type="protein sequence ID" value="KAJ1735590.1"/>
    <property type="molecule type" value="Genomic_DNA"/>
</dbReference>
<comment type="subcellular location">
    <subcellularLocation>
        <location evidence="1">Nucleus</location>
    </subcellularLocation>
</comment>
<feature type="compositionally biased region" description="Polar residues" evidence="4">
    <location>
        <begin position="953"/>
        <end position="962"/>
    </location>
</feature>
<dbReference type="Proteomes" id="UP001143981">
    <property type="component" value="Unassembled WGS sequence"/>
</dbReference>
<evidence type="ECO:0000256" key="4">
    <source>
        <dbReference type="SAM" id="MobiDB-lite"/>
    </source>
</evidence>
<feature type="region of interest" description="Disordered" evidence="4">
    <location>
        <begin position="1"/>
        <end position="25"/>
    </location>
</feature>
<dbReference type="GO" id="GO:0006325">
    <property type="term" value="P:chromatin organization"/>
    <property type="evidence" value="ECO:0007669"/>
    <property type="project" value="InterPro"/>
</dbReference>
<feature type="compositionally biased region" description="Polar residues" evidence="4">
    <location>
        <begin position="470"/>
        <end position="480"/>
    </location>
</feature>
<dbReference type="GO" id="GO:0005634">
    <property type="term" value="C:nucleus"/>
    <property type="evidence" value="ECO:0007669"/>
    <property type="project" value="UniProtKB-SubCell"/>
</dbReference>
<dbReference type="GO" id="GO:0031491">
    <property type="term" value="F:nucleosome binding"/>
    <property type="evidence" value="ECO:0007669"/>
    <property type="project" value="TreeGrafter"/>
</dbReference>
<evidence type="ECO:0000313" key="6">
    <source>
        <dbReference type="Proteomes" id="UP001143981"/>
    </source>
</evidence>
<feature type="compositionally biased region" description="Gly residues" evidence="4">
    <location>
        <begin position="1276"/>
        <end position="1298"/>
    </location>
</feature>
<keyword evidence="3" id="KW-0539">Nucleus</keyword>
<feature type="region of interest" description="Disordered" evidence="4">
    <location>
        <begin position="1896"/>
        <end position="1945"/>
    </location>
</feature>
<dbReference type="PANTHER" id="PTHR15502:SF7">
    <property type="entry name" value="CALCINEURIN-BINDING PROTEIN CABIN-1"/>
    <property type="match status" value="1"/>
</dbReference>
<name>A0A9W7YBP0_9FUNG</name>
<dbReference type="OrthoDB" id="77564at2759"/>
<dbReference type="PANTHER" id="PTHR15502">
    <property type="entry name" value="CALCINEURIN-BINDING PROTEIN CABIN 1-RELATED"/>
    <property type="match status" value="1"/>
</dbReference>
<proteinExistence type="inferred from homology"/>
<accession>A0A9W7YBP0</accession>